<dbReference type="CDD" id="cd00209">
    <property type="entry name" value="DHFR"/>
    <property type="match status" value="1"/>
</dbReference>
<dbReference type="PIRSF" id="PIRSF000194">
    <property type="entry name" value="DHFR"/>
    <property type="match status" value="1"/>
</dbReference>
<dbReference type="OrthoDB" id="9804315at2"/>
<evidence type="ECO:0000256" key="3">
    <source>
        <dbReference type="ARBA" id="ARBA00012856"/>
    </source>
</evidence>
<name>A0A4R5LVA0_9GAMM</name>
<dbReference type="AlphaFoldDB" id="A0A4R5LVA0"/>
<feature type="domain" description="DHFR" evidence="10">
    <location>
        <begin position="3"/>
        <end position="163"/>
    </location>
</feature>
<comment type="similarity">
    <text evidence="2 8 9">Belongs to the dihydrofolate reductase family.</text>
</comment>
<keyword evidence="4 8" id="KW-0554">One-carbon metabolism</keyword>
<dbReference type="Proteomes" id="UP000295554">
    <property type="component" value="Unassembled WGS sequence"/>
</dbReference>
<dbReference type="GO" id="GO:0046452">
    <property type="term" value="P:dihydrofolate metabolic process"/>
    <property type="evidence" value="ECO:0007669"/>
    <property type="project" value="TreeGrafter"/>
</dbReference>
<dbReference type="InterPro" id="IPR017925">
    <property type="entry name" value="DHFR_CS"/>
</dbReference>
<dbReference type="Pfam" id="PF00186">
    <property type="entry name" value="DHFR_1"/>
    <property type="match status" value="1"/>
</dbReference>
<comment type="catalytic activity">
    <reaction evidence="8">
        <text>(6S)-5,6,7,8-tetrahydrofolate + NADP(+) = 7,8-dihydrofolate + NADPH + H(+)</text>
        <dbReference type="Rhea" id="RHEA:15009"/>
        <dbReference type="ChEBI" id="CHEBI:15378"/>
        <dbReference type="ChEBI" id="CHEBI:57451"/>
        <dbReference type="ChEBI" id="CHEBI:57453"/>
        <dbReference type="ChEBI" id="CHEBI:57783"/>
        <dbReference type="ChEBI" id="CHEBI:58349"/>
        <dbReference type="EC" id="1.5.1.3"/>
    </reaction>
</comment>
<dbReference type="Gene3D" id="3.40.430.10">
    <property type="entry name" value="Dihydrofolate Reductase, subunit A"/>
    <property type="match status" value="1"/>
</dbReference>
<comment type="function">
    <text evidence="7 8">Key enzyme in folate metabolism. Catalyzes an essential reaction for de novo glycine and purine synthesis, and for DNA precursor synthesis.</text>
</comment>
<dbReference type="GO" id="GO:0046654">
    <property type="term" value="P:tetrahydrofolate biosynthetic process"/>
    <property type="evidence" value="ECO:0007669"/>
    <property type="project" value="UniProtKB-UniPathway"/>
</dbReference>
<dbReference type="PRINTS" id="PR00070">
    <property type="entry name" value="DHFR"/>
</dbReference>
<dbReference type="InterPro" id="IPR001796">
    <property type="entry name" value="DHFR_dom"/>
</dbReference>
<dbReference type="InterPro" id="IPR024072">
    <property type="entry name" value="DHFR-like_dom_sf"/>
</dbReference>
<dbReference type="GO" id="GO:0005829">
    <property type="term" value="C:cytosol"/>
    <property type="evidence" value="ECO:0007669"/>
    <property type="project" value="TreeGrafter"/>
</dbReference>
<reference evidence="11 12" key="1">
    <citation type="submission" date="2019-03" db="EMBL/GenBank/DDBJ databases">
        <title>Seongchinamella monodicae gen. nov., sp. nov., a novel member of the Gammaproteobacteria isolated from a tidal mudflat of beach.</title>
        <authorList>
            <person name="Yang H.G."/>
            <person name="Kang J.W."/>
            <person name="Lee S.D."/>
        </authorList>
    </citation>
    <scope>NUCLEOTIDE SEQUENCE [LARGE SCALE GENOMIC DNA]</scope>
    <source>
        <strain evidence="11 12">GH4-78</strain>
    </source>
</reference>
<dbReference type="PROSITE" id="PS51330">
    <property type="entry name" value="DHFR_2"/>
    <property type="match status" value="1"/>
</dbReference>
<evidence type="ECO:0000256" key="1">
    <source>
        <dbReference type="ARBA" id="ARBA00004903"/>
    </source>
</evidence>
<dbReference type="PANTHER" id="PTHR48069">
    <property type="entry name" value="DIHYDROFOLATE REDUCTASE"/>
    <property type="match status" value="1"/>
</dbReference>
<organism evidence="11 12">
    <name type="scientific">Seongchinamella unica</name>
    <dbReference type="NCBI Taxonomy" id="2547392"/>
    <lineage>
        <taxon>Bacteria</taxon>
        <taxon>Pseudomonadati</taxon>
        <taxon>Pseudomonadota</taxon>
        <taxon>Gammaproteobacteria</taxon>
        <taxon>Cellvibrionales</taxon>
        <taxon>Halieaceae</taxon>
        <taxon>Seongchinamella</taxon>
    </lineage>
</organism>
<dbReference type="GO" id="GO:0046655">
    <property type="term" value="P:folic acid metabolic process"/>
    <property type="evidence" value="ECO:0007669"/>
    <property type="project" value="TreeGrafter"/>
</dbReference>
<keyword evidence="6 8" id="KW-0560">Oxidoreductase</keyword>
<dbReference type="GO" id="GO:0004146">
    <property type="term" value="F:dihydrofolate reductase activity"/>
    <property type="evidence" value="ECO:0007669"/>
    <property type="project" value="UniProtKB-EC"/>
</dbReference>
<sequence length="172" mass="19309">MVKISLIYARSENHCIGRDGQLPWKLPEEYAHFLRVTRGNAVIMGRRTYEENNSELQGCRNIVVSRSDKLVLPANVSRAGSLPEALSLCVDLADKVFVIGGVSLYREALPKAQEVYETVVMADLEGDTYIDAFDFTEWTTEQVKTHGVDASHAFAFTVFRHRRSRVTAGQSE</sequence>
<evidence type="ECO:0000256" key="6">
    <source>
        <dbReference type="ARBA" id="ARBA00023002"/>
    </source>
</evidence>
<dbReference type="GO" id="GO:0006730">
    <property type="term" value="P:one-carbon metabolic process"/>
    <property type="evidence" value="ECO:0007669"/>
    <property type="project" value="UniProtKB-KW"/>
</dbReference>
<dbReference type="InterPro" id="IPR012259">
    <property type="entry name" value="DHFR"/>
</dbReference>
<evidence type="ECO:0000256" key="2">
    <source>
        <dbReference type="ARBA" id="ARBA00009539"/>
    </source>
</evidence>
<evidence type="ECO:0000256" key="9">
    <source>
        <dbReference type="RuleBase" id="RU004474"/>
    </source>
</evidence>
<dbReference type="GO" id="GO:0050661">
    <property type="term" value="F:NADP binding"/>
    <property type="evidence" value="ECO:0007669"/>
    <property type="project" value="InterPro"/>
</dbReference>
<dbReference type="PANTHER" id="PTHR48069:SF3">
    <property type="entry name" value="DIHYDROFOLATE REDUCTASE"/>
    <property type="match status" value="1"/>
</dbReference>
<evidence type="ECO:0000256" key="8">
    <source>
        <dbReference type="PIRNR" id="PIRNR000194"/>
    </source>
</evidence>
<protein>
    <recommendedName>
        <fullName evidence="3 8">Dihydrofolate reductase</fullName>
        <ecNumber evidence="3 8">1.5.1.3</ecNumber>
    </recommendedName>
</protein>
<evidence type="ECO:0000256" key="4">
    <source>
        <dbReference type="ARBA" id="ARBA00022563"/>
    </source>
</evidence>
<evidence type="ECO:0000259" key="10">
    <source>
        <dbReference type="PROSITE" id="PS51330"/>
    </source>
</evidence>
<evidence type="ECO:0000313" key="12">
    <source>
        <dbReference type="Proteomes" id="UP000295554"/>
    </source>
</evidence>
<comment type="pathway">
    <text evidence="1 8">Cofactor biosynthesis; tetrahydrofolate biosynthesis; 5,6,7,8-tetrahydrofolate from 7,8-dihydrofolate: step 1/1.</text>
</comment>
<evidence type="ECO:0000313" key="11">
    <source>
        <dbReference type="EMBL" id="TDG15353.1"/>
    </source>
</evidence>
<keyword evidence="12" id="KW-1185">Reference proteome</keyword>
<dbReference type="EMBL" id="SMSE01000001">
    <property type="protein sequence ID" value="TDG15353.1"/>
    <property type="molecule type" value="Genomic_DNA"/>
</dbReference>
<accession>A0A4R5LVA0</accession>
<comment type="caution">
    <text evidence="11">The sequence shown here is derived from an EMBL/GenBank/DDBJ whole genome shotgun (WGS) entry which is preliminary data.</text>
</comment>
<proteinExistence type="inferred from homology"/>
<evidence type="ECO:0000256" key="5">
    <source>
        <dbReference type="ARBA" id="ARBA00022857"/>
    </source>
</evidence>
<dbReference type="EC" id="1.5.1.3" evidence="3 8"/>
<evidence type="ECO:0000256" key="7">
    <source>
        <dbReference type="ARBA" id="ARBA00025067"/>
    </source>
</evidence>
<gene>
    <name evidence="11" type="ORF">E2F43_03725</name>
</gene>
<dbReference type="UniPathway" id="UPA00077">
    <property type="reaction ID" value="UER00158"/>
</dbReference>
<keyword evidence="5 8" id="KW-0521">NADP</keyword>
<dbReference type="PROSITE" id="PS00075">
    <property type="entry name" value="DHFR_1"/>
    <property type="match status" value="1"/>
</dbReference>
<dbReference type="SUPFAM" id="SSF53597">
    <property type="entry name" value="Dihydrofolate reductase-like"/>
    <property type="match status" value="1"/>
</dbReference>